<organism evidence="2 3">
    <name type="scientific">Grifola frondosa</name>
    <name type="common">Maitake</name>
    <name type="synonym">Polyporus frondosus</name>
    <dbReference type="NCBI Taxonomy" id="5627"/>
    <lineage>
        <taxon>Eukaryota</taxon>
        <taxon>Fungi</taxon>
        <taxon>Dikarya</taxon>
        <taxon>Basidiomycota</taxon>
        <taxon>Agaricomycotina</taxon>
        <taxon>Agaricomycetes</taxon>
        <taxon>Polyporales</taxon>
        <taxon>Grifolaceae</taxon>
        <taxon>Grifola</taxon>
    </lineage>
</organism>
<reference evidence="2 3" key="1">
    <citation type="submission" date="2016-03" db="EMBL/GenBank/DDBJ databases">
        <title>Whole genome sequencing of Grifola frondosa 9006-11.</title>
        <authorList>
            <person name="Min B."/>
            <person name="Park H."/>
            <person name="Kim J.-G."/>
            <person name="Cho H."/>
            <person name="Oh Y.-L."/>
            <person name="Kong W.-S."/>
            <person name="Choi I.-G."/>
        </authorList>
    </citation>
    <scope>NUCLEOTIDE SEQUENCE [LARGE SCALE GENOMIC DNA]</scope>
    <source>
        <strain evidence="2 3">9006-11</strain>
    </source>
</reference>
<feature type="compositionally biased region" description="Polar residues" evidence="1">
    <location>
        <begin position="1"/>
        <end position="18"/>
    </location>
</feature>
<dbReference type="EMBL" id="LUGG01000009">
    <property type="protein sequence ID" value="OBZ72033.1"/>
    <property type="molecule type" value="Genomic_DNA"/>
</dbReference>
<gene>
    <name evidence="2" type="ORF">A0H81_07747</name>
</gene>
<feature type="region of interest" description="Disordered" evidence="1">
    <location>
        <begin position="1"/>
        <end position="51"/>
    </location>
</feature>
<dbReference type="Proteomes" id="UP000092993">
    <property type="component" value="Unassembled WGS sequence"/>
</dbReference>
<dbReference type="AlphaFoldDB" id="A0A1C7M4X7"/>
<evidence type="ECO:0000313" key="3">
    <source>
        <dbReference type="Proteomes" id="UP000092993"/>
    </source>
</evidence>
<name>A0A1C7M4X7_GRIFR</name>
<dbReference type="STRING" id="5627.A0A1C7M4X7"/>
<evidence type="ECO:0008006" key="4">
    <source>
        <dbReference type="Google" id="ProtNLM"/>
    </source>
</evidence>
<sequence>MITTSRPPSVHSTTTESDPFSAFLRPPASESERERIERVQRETDAKRVSDSIDEELKLDRERYKKSKQDIRVRADQRLKH</sequence>
<evidence type="ECO:0000313" key="2">
    <source>
        <dbReference type="EMBL" id="OBZ72033.1"/>
    </source>
</evidence>
<accession>A0A1C7M4X7</accession>
<keyword evidence="3" id="KW-1185">Reference proteome</keyword>
<protein>
    <recommendedName>
        <fullName evidence="4">Clathrin light chain</fullName>
    </recommendedName>
</protein>
<evidence type="ECO:0000256" key="1">
    <source>
        <dbReference type="SAM" id="MobiDB-lite"/>
    </source>
</evidence>
<comment type="caution">
    <text evidence="2">The sequence shown here is derived from an EMBL/GenBank/DDBJ whole genome shotgun (WGS) entry which is preliminary data.</text>
</comment>
<dbReference type="OrthoDB" id="5817230at2759"/>
<proteinExistence type="predicted"/>
<feature type="compositionally biased region" description="Basic and acidic residues" evidence="1">
    <location>
        <begin position="30"/>
        <end position="51"/>
    </location>
</feature>